<dbReference type="Gene3D" id="2.40.170.20">
    <property type="entry name" value="TonB-dependent receptor, beta-barrel domain"/>
    <property type="match status" value="1"/>
</dbReference>
<keyword evidence="5 9" id="KW-0798">TonB box</keyword>
<evidence type="ECO:0000256" key="2">
    <source>
        <dbReference type="ARBA" id="ARBA00022448"/>
    </source>
</evidence>
<dbReference type="SUPFAM" id="SSF56935">
    <property type="entry name" value="Porins"/>
    <property type="match status" value="1"/>
</dbReference>
<evidence type="ECO:0000256" key="5">
    <source>
        <dbReference type="ARBA" id="ARBA00023077"/>
    </source>
</evidence>
<feature type="domain" description="TonB-dependent receptor-like beta-barrel" evidence="11">
    <location>
        <begin position="262"/>
        <end position="670"/>
    </location>
</feature>
<evidence type="ECO:0000313" key="13">
    <source>
        <dbReference type="EMBL" id="QZN97246.1"/>
    </source>
</evidence>
<gene>
    <name evidence="13" type="ORF">K6K13_07805</name>
</gene>
<keyword evidence="13" id="KW-0675">Receptor</keyword>
<keyword evidence="3 8" id="KW-1134">Transmembrane beta strand</keyword>
<dbReference type="EMBL" id="CP081864">
    <property type="protein sequence ID" value="QZN97246.1"/>
    <property type="molecule type" value="Genomic_DNA"/>
</dbReference>
<evidence type="ECO:0000259" key="11">
    <source>
        <dbReference type="Pfam" id="PF00593"/>
    </source>
</evidence>
<evidence type="ECO:0000256" key="8">
    <source>
        <dbReference type="PROSITE-ProRule" id="PRU01360"/>
    </source>
</evidence>
<keyword evidence="10" id="KW-0732">Signal</keyword>
<dbReference type="Gene3D" id="2.170.130.10">
    <property type="entry name" value="TonB-dependent receptor, plug domain"/>
    <property type="match status" value="1"/>
</dbReference>
<reference evidence="13 14" key="1">
    <citation type="submission" date="2021-08" db="EMBL/GenBank/DDBJ databases">
        <title>Culture and genomic analysis of Symbiopectobacterium purcellii sp. nov. gen. nov., isolated from the leafhopper Empoasca decipiens.</title>
        <authorList>
            <person name="Nadal-Jimenez P."/>
            <person name="Siozios S."/>
            <person name="Halliday N."/>
            <person name="Camara M."/>
            <person name="Hurst G.D.D."/>
        </authorList>
    </citation>
    <scope>NUCLEOTIDE SEQUENCE [LARGE SCALE GENOMIC DNA]</scope>
    <source>
        <strain evidence="13 14">SyEd1</strain>
    </source>
</reference>
<evidence type="ECO:0000256" key="10">
    <source>
        <dbReference type="SAM" id="SignalP"/>
    </source>
</evidence>
<name>A0ABX9ASB3_9ENTR</name>
<proteinExistence type="inferred from homology"/>
<comment type="subcellular location">
    <subcellularLocation>
        <location evidence="1 8">Cell outer membrane</location>
        <topology evidence="1 8">Multi-pass membrane protein</topology>
    </subcellularLocation>
</comment>
<evidence type="ECO:0000256" key="7">
    <source>
        <dbReference type="ARBA" id="ARBA00023237"/>
    </source>
</evidence>
<keyword evidence="2 8" id="KW-0813">Transport</keyword>
<keyword evidence="4 8" id="KW-0812">Transmembrane</keyword>
<evidence type="ECO:0000256" key="9">
    <source>
        <dbReference type="RuleBase" id="RU003357"/>
    </source>
</evidence>
<protein>
    <submittedName>
        <fullName evidence="13">TonB-dependent receptor</fullName>
    </submittedName>
</protein>
<keyword evidence="14" id="KW-1185">Reference proteome</keyword>
<evidence type="ECO:0000259" key="12">
    <source>
        <dbReference type="Pfam" id="PF07715"/>
    </source>
</evidence>
<dbReference type="Pfam" id="PF07715">
    <property type="entry name" value="Plug"/>
    <property type="match status" value="1"/>
</dbReference>
<accession>A0ABX9ASB3</accession>
<sequence length="709" mass="78089">MRMLLAAAPWVWGVSQCAYAEGTNRTAGNDEMVVSASRSNVEQPKAPQMVTIINRQQIEQQLRVTSDSSQVLSNLLPAFSPSRQKMSGSGETFRGRSALILVDGIPQSNPLRPTGREMHTIDFSMIERIEVIHGANATNGLGATGGVINLITRRPENGAFNQHVSVQTTLPTEKIRGETASYKTTYRVDGRVDKLDYLVSLGYENQGLYLDGNGRAIGVDNTQGDTMDSRAYDVLAKVGYWLNDDQRVQLSVNRYHIRGENDYLSVDGVRAQGIPTTSARGTPPGDAPFNSVWSTGLTYDHNNLAGFKLSTLLFSQEYEALFGATNSQSFQDTTLAPNKTLYDQSRAVSSKLGAKLALTRDDLLEDTLKVTAGFDVLLDKNKQDLYLTKRTYVPEIEYTNYSPFLQTEYALLDNVTLHAGVRHEIARLKVDDYRTQSADANGVYDGVAGKGGTPKFNQTLYNAGIVYSPWEPLSLFANYSEGFGMPDVGRALRDIDTEGVDLSRVNNVKPVVTKNIETGFRVQQGAVDFEASYFRSSAKLGDSVTLNSDDDFVSKREKTRVQGVEVRSGYQINEQHKVNLSYAHTEGKRDSNGDGTLDKKMTGLNIAPDRVIASWSASWTEKVNTFVQGNYAFSRSFDDTGLGFDGYLLVDAAVGYKLPYGRVNLAVANLLDKQYITYYSQSVGLGTAANTRYFSGRGRTVTLGYSIDF</sequence>
<feature type="chain" id="PRO_5046563416" evidence="10">
    <location>
        <begin position="21"/>
        <end position="709"/>
    </location>
</feature>
<comment type="similarity">
    <text evidence="8 9">Belongs to the TonB-dependent receptor family.</text>
</comment>
<dbReference type="CDD" id="cd01347">
    <property type="entry name" value="ligand_gated_channel"/>
    <property type="match status" value="1"/>
</dbReference>
<dbReference type="PROSITE" id="PS52016">
    <property type="entry name" value="TONB_DEPENDENT_REC_3"/>
    <property type="match status" value="1"/>
</dbReference>
<evidence type="ECO:0000256" key="6">
    <source>
        <dbReference type="ARBA" id="ARBA00023136"/>
    </source>
</evidence>
<feature type="domain" description="TonB-dependent receptor plug" evidence="12">
    <location>
        <begin position="45"/>
        <end position="147"/>
    </location>
</feature>
<dbReference type="RefSeq" id="WP_222160274.1">
    <property type="nucleotide sequence ID" value="NZ_CP081864.1"/>
</dbReference>
<dbReference type="InterPro" id="IPR037066">
    <property type="entry name" value="Plug_dom_sf"/>
</dbReference>
<evidence type="ECO:0000256" key="4">
    <source>
        <dbReference type="ARBA" id="ARBA00022692"/>
    </source>
</evidence>
<dbReference type="InterPro" id="IPR036942">
    <property type="entry name" value="Beta-barrel_TonB_sf"/>
</dbReference>
<evidence type="ECO:0000313" key="14">
    <source>
        <dbReference type="Proteomes" id="UP000825886"/>
    </source>
</evidence>
<dbReference type="PANTHER" id="PTHR30069:SF42">
    <property type="entry name" value="FERRIC AEROBACTIN RECEPTOR"/>
    <property type="match status" value="1"/>
</dbReference>
<dbReference type="InterPro" id="IPR000531">
    <property type="entry name" value="Beta-barrel_TonB"/>
</dbReference>
<evidence type="ECO:0000256" key="3">
    <source>
        <dbReference type="ARBA" id="ARBA00022452"/>
    </source>
</evidence>
<evidence type="ECO:0000256" key="1">
    <source>
        <dbReference type="ARBA" id="ARBA00004571"/>
    </source>
</evidence>
<dbReference type="Pfam" id="PF00593">
    <property type="entry name" value="TonB_dep_Rec_b-barrel"/>
    <property type="match status" value="1"/>
</dbReference>
<dbReference type="InterPro" id="IPR012910">
    <property type="entry name" value="Plug_dom"/>
</dbReference>
<keyword evidence="6 8" id="KW-0472">Membrane</keyword>
<keyword evidence="7 8" id="KW-0998">Cell outer membrane</keyword>
<dbReference type="InterPro" id="IPR039426">
    <property type="entry name" value="TonB-dep_rcpt-like"/>
</dbReference>
<organism evidence="13 14">
    <name type="scientific">Symbiopectobacterium purcellii</name>
    <dbReference type="NCBI Taxonomy" id="2871826"/>
    <lineage>
        <taxon>Bacteria</taxon>
        <taxon>Pseudomonadati</taxon>
        <taxon>Pseudomonadota</taxon>
        <taxon>Gammaproteobacteria</taxon>
        <taxon>Enterobacterales</taxon>
        <taxon>Enterobacteriaceae</taxon>
    </lineage>
</organism>
<feature type="signal peptide" evidence="10">
    <location>
        <begin position="1"/>
        <end position="20"/>
    </location>
</feature>
<dbReference type="PANTHER" id="PTHR30069">
    <property type="entry name" value="TONB-DEPENDENT OUTER MEMBRANE RECEPTOR"/>
    <property type="match status" value="1"/>
</dbReference>
<dbReference type="Proteomes" id="UP000825886">
    <property type="component" value="Chromosome"/>
</dbReference>